<accession>A0A9P0KTL7</accession>
<proteinExistence type="predicted"/>
<dbReference type="PANTHER" id="PTHR10773:SF19">
    <property type="match status" value="1"/>
</dbReference>
<evidence type="ECO:0000259" key="1">
    <source>
        <dbReference type="Pfam" id="PF25273"/>
    </source>
</evidence>
<dbReference type="EMBL" id="CAKOFQ010006910">
    <property type="protein sequence ID" value="CAH1981515.1"/>
    <property type="molecule type" value="Genomic_DNA"/>
</dbReference>
<sequence>MCDLNKTGQGQVVCFMWHEGQGRRGSNEIGSCLLKYLEYKASAQENVEVVFYSDNCAGQQKNKFILAAYFYALSKYNIKSITHKYLITGHTQNEGDNVHSVIEKHVKRALKSGPIYTPDQYVSLVQTAKKTGLPYKVQEMSYADFVDLKKLSEQTSFNFKKDSSGEVVKLANAAIIRIEKENLDKFLYKTSYSEPEYRVVEIKQRTTRTNQTFDNVKLEPAYRDILPISKKKYDGLMFLLRMNTIKKCYSPFYNSLKNIFCMNSPVESCQCSLYGNDSEKYAGCGRPREQLTNGFLARKKEFPACVLAPHKNNSKQKSSVVSTTLKVYVHTELYGDMILCGTESRSFLE</sequence>
<dbReference type="PANTHER" id="PTHR10773">
    <property type="entry name" value="DNA-DIRECTED RNA POLYMERASES I, II, AND III SUBUNIT RPABC2"/>
    <property type="match status" value="1"/>
</dbReference>
<keyword evidence="3" id="KW-1185">Reference proteome</keyword>
<dbReference type="Pfam" id="PF25273">
    <property type="entry name" value="DUF7869"/>
    <property type="match status" value="1"/>
</dbReference>
<dbReference type="Proteomes" id="UP001152888">
    <property type="component" value="Unassembled WGS sequence"/>
</dbReference>
<feature type="domain" description="DUF7869" evidence="1">
    <location>
        <begin position="8"/>
        <end position="169"/>
    </location>
</feature>
<dbReference type="InterPro" id="IPR057191">
    <property type="entry name" value="DUF7869"/>
</dbReference>
<protein>
    <recommendedName>
        <fullName evidence="1">DUF7869 domain-containing protein</fullName>
    </recommendedName>
</protein>
<organism evidence="2 3">
    <name type="scientific">Acanthoscelides obtectus</name>
    <name type="common">Bean weevil</name>
    <name type="synonym">Bruchus obtectus</name>
    <dbReference type="NCBI Taxonomy" id="200917"/>
    <lineage>
        <taxon>Eukaryota</taxon>
        <taxon>Metazoa</taxon>
        <taxon>Ecdysozoa</taxon>
        <taxon>Arthropoda</taxon>
        <taxon>Hexapoda</taxon>
        <taxon>Insecta</taxon>
        <taxon>Pterygota</taxon>
        <taxon>Neoptera</taxon>
        <taxon>Endopterygota</taxon>
        <taxon>Coleoptera</taxon>
        <taxon>Polyphaga</taxon>
        <taxon>Cucujiformia</taxon>
        <taxon>Chrysomeloidea</taxon>
        <taxon>Chrysomelidae</taxon>
        <taxon>Bruchinae</taxon>
        <taxon>Bruchini</taxon>
        <taxon>Acanthoscelides</taxon>
    </lineage>
</organism>
<dbReference type="AlphaFoldDB" id="A0A9P0KTL7"/>
<evidence type="ECO:0000313" key="3">
    <source>
        <dbReference type="Proteomes" id="UP001152888"/>
    </source>
</evidence>
<gene>
    <name evidence="2" type="ORF">ACAOBT_LOCUS14534</name>
</gene>
<dbReference type="OrthoDB" id="6776127at2759"/>
<name>A0A9P0KTL7_ACAOB</name>
<reference evidence="2" key="1">
    <citation type="submission" date="2022-03" db="EMBL/GenBank/DDBJ databases">
        <authorList>
            <person name="Sayadi A."/>
        </authorList>
    </citation>
    <scope>NUCLEOTIDE SEQUENCE</scope>
</reference>
<evidence type="ECO:0000313" key="2">
    <source>
        <dbReference type="EMBL" id="CAH1981515.1"/>
    </source>
</evidence>
<comment type="caution">
    <text evidence="2">The sequence shown here is derived from an EMBL/GenBank/DDBJ whole genome shotgun (WGS) entry which is preliminary data.</text>
</comment>